<dbReference type="PANTHER" id="PTHR34107">
    <property type="entry name" value="SLL0198 PROTEIN-RELATED"/>
    <property type="match status" value="1"/>
</dbReference>
<gene>
    <name evidence="2" type="ORF">BJP37_24750</name>
</gene>
<dbReference type="InterPro" id="IPR012296">
    <property type="entry name" value="Nuclease_put_TT1808"/>
</dbReference>
<evidence type="ECO:0000259" key="1">
    <source>
        <dbReference type="Pfam" id="PF05685"/>
    </source>
</evidence>
<dbReference type="EMBL" id="MKZS01000001">
    <property type="protein sequence ID" value="OLT61757.1"/>
    <property type="molecule type" value="Genomic_DNA"/>
</dbReference>
<evidence type="ECO:0000313" key="2">
    <source>
        <dbReference type="EMBL" id="OLT61757.1"/>
    </source>
</evidence>
<accession>A0A1U7N727</accession>
<sequence>MFEVKSRTDSLTKLRRKIQEFLELGTKIGVLVDPRTRTMEVYRLNRDKVVLGDGDVLQVPELLPGWELSVVEVWAPEFD</sequence>
<dbReference type="PANTHER" id="PTHR34107:SF7">
    <property type="entry name" value="SLR2092 PROTEIN"/>
    <property type="match status" value="1"/>
</dbReference>
<dbReference type="RefSeq" id="WP_075903149.1">
    <property type="nucleotide sequence ID" value="NZ_MKZS01000001.1"/>
</dbReference>
<protein>
    <recommendedName>
        <fullName evidence="1">Putative restriction endonuclease domain-containing protein</fullName>
    </recommendedName>
</protein>
<keyword evidence="3" id="KW-1185">Reference proteome</keyword>
<dbReference type="Proteomes" id="UP000186657">
    <property type="component" value="Unassembled WGS sequence"/>
</dbReference>
<dbReference type="Pfam" id="PF05685">
    <property type="entry name" value="Uma2"/>
    <property type="match status" value="1"/>
</dbReference>
<dbReference type="CDD" id="cd06260">
    <property type="entry name" value="DUF820-like"/>
    <property type="match status" value="1"/>
</dbReference>
<dbReference type="SUPFAM" id="SSF52980">
    <property type="entry name" value="Restriction endonuclease-like"/>
    <property type="match status" value="1"/>
</dbReference>
<dbReference type="InterPro" id="IPR011335">
    <property type="entry name" value="Restrct_endonuc-II-like"/>
</dbReference>
<proteinExistence type="predicted"/>
<dbReference type="Gene3D" id="3.90.1570.10">
    <property type="entry name" value="tt1808, chain A"/>
    <property type="match status" value="1"/>
</dbReference>
<organism evidence="2 3">
    <name type="scientific">Moorena bouillonii PNG</name>
    <dbReference type="NCBI Taxonomy" id="568701"/>
    <lineage>
        <taxon>Bacteria</taxon>
        <taxon>Bacillati</taxon>
        <taxon>Cyanobacteriota</taxon>
        <taxon>Cyanophyceae</taxon>
        <taxon>Coleofasciculales</taxon>
        <taxon>Coleofasciculaceae</taxon>
        <taxon>Moorena</taxon>
    </lineage>
</organism>
<evidence type="ECO:0000313" key="3">
    <source>
        <dbReference type="Proteomes" id="UP000186657"/>
    </source>
</evidence>
<dbReference type="AlphaFoldDB" id="A0A1U7N727"/>
<dbReference type="InterPro" id="IPR008538">
    <property type="entry name" value="Uma2"/>
</dbReference>
<feature type="domain" description="Putative restriction endonuclease" evidence="1">
    <location>
        <begin position="2"/>
        <end position="70"/>
    </location>
</feature>
<reference evidence="2 3" key="1">
    <citation type="submission" date="2016-10" db="EMBL/GenBank/DDBJ databases">
        <title>Comparative genomics uncovers the prolific and rare metabolic potential of the cyanobacterial genus Moorea.</title>
        <authorList>
            <person name="Leao T."/>
            <person name="Castelao G."/>
            <person name="Korobeynikov A."/>
            <person name="Monroe E.A."/>
            <person name="Podell S."/>
            <person name="Glukhov E."/>
            <person name="Allen E."/>
            <person name="Gerwick W.H."/>
            <person name="Gerwick L."/>
        </authorList>
    </citation>
    <scope>NUCLEOTIDE SEQUENCE [LARGE SCALE GENOMIC DNA]</scope>
    <source>
        <strain evidence="2 3">PNG5-198</strain>
    </source>
</reference>
<name>A0A1U7N727_9CYAN</name>
<comment type="caution">
    <text evidence="2">The sequence shown here is derived from an EMBL/GenBank/DDBJ whole genome shotgun (WGS) entry which is preliminary data.</text>
</comment>